<gene>
    <name evidence="16" type="primary">dinB</name>
    <name evidence="17" type="ORF">IMCC3088_2854</name>
</gene>
<dbReference type="Pfam" id="PF11798">
    <property type="entry name" value="IMS_HHH"/>
    <property type="match status" value="1"/>
</dbReference>
<evidence type="ECO:0000256" key="6">
    <source>
        <dbReference type="ARBA" id="ARBA00022679"/>
    </source>
</evidence>
<dbReference type="Gene3D" id="3.40.1170.60">
    <property type="match status" value="1"/>
</dbReference>
<dbReference type="GO" id="GO:0003684">
    <property type="term" value="F:damaged DNA binding"/>
    <property type="evidence" value="ECO:0007669"/>
    <property type="project" value="InterPro"/>
</dbReference>
<evidence type="ECO:0000256" key="13">
    <source>
        <dbReference type="ARBA" id="ARBA00023125"/>
    </source>
</evidence>
<comment type="catalytic activity">
    <reaction evidence="15 16">
        <text>DNA(n) + a 2'-deoxyribonucleoside 5'-triphosphate = DNA(n+1) + diphosphate</text>
        <dbReference type="Rhea" id="RHEA:22508"/>
        <dbReference type="Rhea" id="RHEA-COMP:17339"/>
        <dbReference type="Rhea" id="RHEA-COMP:17340"/>
        <dbReference type="ChEBI" id="CHEBI:33019"/>
        <dbReference type="ChEBI" id="CHEBI:61560"/>
        <dbReference type="ChEBI" id="CHEBI:173112"/>
        <dbReference type="EC" id="2.7.7.7"/>
    </reaction>
</comment>
<dbReference type="Gene3D" id="3.30.70.270">
    <property type="match status" value="2"/>
</dbReference>
<dbReference type="Gene3D" id="3.30.1490.100">
    <property type="entry name" value="DNA polymerase, Y-family, little finger domain"/>
    <property type="match status" value="1"/>
</dbReference>
<evidence type="ECO:0000256" key="15">
    <source>
        <dbReference type="ARBA" id="ARBA00049244"/>
    </source>
</evidence>
<keyword evidence="8 16" id="KW-0235">DNA replication</keyword>
<dbReference type="AlphaFoldDB" id="F3KZ08"/>
<dbReference type="InterPro" id="IPR024728">
    <property type="entry name" value="PolY_HhH_motif"/>
</dbReference>
<feature type="binding site" evidence="16">
    <location>
        <position position="94"/>
    </location>
    <ligand>
        <name>Mg(2+)</name>
        <dbReference type="ChEBI" id="CHEBI:18420"/>
    </ligand>
</feature>
<comment type="subunit">
    <text evidence="3 16">Monomer.</text>
</comment>
<comment type="similarity">
    <text evidence="2 16">Belongs to the DNA polymerase type-Y family.</text>
</comment>
<keyword evidence="10 16" id="KW-0227">DNA damage</keyword>
<evidence type="ECO:0000256" key="4">
    <source>
        <dbReference type="ARBA" id="ARBA00022457"/>
    </source>
</evidence>
<comment type="subcellular location">
    <subcellularLocation>
        <location evidence="1 16">Cytoplasm</location>
    </subcellularLocation>
</comment>
<evidence type="ECO:0000256" key="12">
    <source>
        <dbReference type="ARBA" id="ARBA00022932"/>
    </source>
</evidence>
<keyword evidence="6 16" id="KW-0808">Transferase</keyword>
<evidence type="ECO:0000256" key="1">
    <source>
        <dbReference type="ARBA" id="ARBA00004496"/>
    </source>
</evidence>
<dbReference type="GO" id="GO:0000287">
    <property type="term" value="F:magnesium ion binding"/>
    <property type="evidence" value="ECO:0007669"/>
    <property type="project" value="UniProtKB-UniRule"/>
</dbReference>
<dbReference type="GO" id="GO:0006261">
    <property type="term" value="P:DNA-templated DNA replication"/>
    <property type="evidence" value="ECO:0007669"/>
    <property type="project" value="UniProtKB-UniRule"/>
</dbReference>
<evidence type="ECO:0000256" key="3">
    <source>
        <dbReference type="ARBA" id="ARBA00011245"/>
    </source>
</evidence>
<evidence type="ECO:0000313" key="18">
    <source>
        <dbReference type="Proteomes" id="UP000005615"/>
    </source>
</evidence>
<comment type="function">
    <text evidence="16">Poorly processive, error-prone DNA polymerase involved in untargeted mutagenesis. Copies undamaged DNA at stalled replication forks, which arise in vivo from mismatched or misaligned primer ends. These misaligned primers can be extended by PolIV. Exhibits no 3'-5' exonuclease (proofreading) activity. May be involved in translesional synthesis, in conjunction with the beta clamp from PolIII.</text>
</comment>
<evidence type="ECO:0000256" key="5">
    <source>
        <dbReference type="ARBA" id="ARBA00022490"/>
    </source>
</evidence>
<dbReference type="PANTHER" id="PTHR11076:SF33">
    <property type="entry name" value="DNA POLYMERASE KAPPA"/>
    <property type="match status" value="1"/>
</dbReference>
<dbReference type="InterPro" id="IPR036775">
    <property type="entry name" value="DNA_pol_Y-fam_lit_finger_sf"/>
</dbReference>
<evidence type="ECO:0000256" key="14">
    <source>
        <dbReference type="ARBA" id="ARBA00023204"/>
    </source>
</evidence>
<keyword evidence="7 16" id="KW-0548">Nucleotidyltransferase</keyword>
<dbReference type="SUPFAM" id="SSF56672">
    <property type="entry name" value="DNA/RNA polymerases"/>
    <property type="match status" value="1"/>
</dbReference>
<dbReference type="CDD" id="cd03586">
    <property type="entry name" value="PolY_Pol_IV_kappa"/>
    <property type="match status" value="1"/>
</dbReference>
<dbReference type="InterPro" id="IPR043502">
    <property type="entry name" value="DNA/RNA_pol_sf"/>
</dbReference>
<dbReference type="EMBL" id="AEIG01000009">
    <property type="protein sequence ID" value="EGG30686.1"/>
    <property type="molecule type" value="Genomic_DNA"/>
</dbReference>
<dbReference type="GO" id="GO:0005829">
    <property type="term" value="C:cytosol"/>
    <property type="evidence" value="ECO:0007669"/>
    <property type="project" value="TreeGrafter"/>
</dbReference>
<dbReference type="InterPro" id="IPR022880">
    <property type="entry name" value="DNApol_IV"/>
</dbReference>
<comment type="caution">
    <text evidence="16">Lacks conserved residue(s) required for the propagation of feature annotation.</text>
</comment>
<evidence type="ECO:0000256" key="11">
    <source>
        <dbReference type="ARBA" id="ARBA00022842"/>
    </source>
</evidence>
<dbReference type="Pfam" id="PF11799">
    <property type="entry name" value="IMS_C"/>
    <property type="match status" value="1"/>
</dbReference>
<dbReference type="PROSITE" id="PS50173">
    <property type="entry name" value="UMUC"/>
    <property type="match status" value="1"/>
</dbReference>
<dbReference type="Pfam" id="PF00817">
    <property type="entry name" value="IMS"/>
    <property type="match status" value="1"/>
</dbReference>
<evidence type="ECO:0000256" key="16">
    <source>
        <dbReference type="HAMAP-Rule" id="MF_01113"/>
    </source>
</evidence>
<keyword evidence="14 16" id="KW-0234">DNA repair</keyword>
<keyword evidence="13 16" id="KW-0238">DNA-binding</keyword>
<keyword evidence="18" id="KW-1185">Reference proteome</keyword>
<evidence type="ECO:0000256" key="9">
    <source>
        <dbReference type="ARBA" id="ARBA00022723"/>
    </source>
</evidence>
<dbReference type="GO" id="GO:0042276">
    <property type="term" value="P:error-prone translesion synthesis"/>
    <property type="evidence" value="ECO:0007669"/>
    <property type="project" value="TreeGrafter"/>
</dbReference>
<dbReference type="InterPro" id="IPR017961">
    <property type="entry name" value="DNA_pol_Y-fam_little_finger"/>
</dbReference>
<dbReference type="FunFam" id="3.30.1490.100:FF:000004">
    <property type="entry name" value="DNA polymerase IV"/>
    <property type="match status" value="1"/>
</dbReference>
<reference evidence="17 18" key="1">
    <citation type="journal article" date="2011" name="J. Bacteriol.">
        <title>Genome sequence of strain IMCC3088, a proteorhodopsin-containing marine bacterium belonging to the OM60/NOR5 clade.</title>
        <authorList>
            <person name="Jang Y."/>
            <person name="Oh H.M."/>
            <person name="Kang I."/>
            <person name="Lee K."/>
            <person name="Yang S.J."/>
            <person name="Cho J.C."/>
        </authorList>
    </citation>
    <scope>NUCLEOTIDE SEQUENCE [LARGE SCALE GENOMIC DNA]</scope>
    <source>
        <strain evidence="17 18">IMCC3088</strain>
    </source>
</reference>
<protein>
    <recommendedName>
        <fullName evidence="16">DNA polymerase IV</fullName>
        <shortName evidence="16">Pol IV</shortName>
        <ecNumber evidence="16">2.7.7.7</ecNumber>
    </recommendedName>
</protein>
<dbReference type="FunFam" id="3.40.1170.60:FF:000001">
    <property type="entry name" value="DNA polymerase IV"/>
    <property type="match status" value="1"/>
</dbReference>
<comment type="caution">
    <text evidence="17">The sequence shown here is derived from an EMBL/GenBank/DDBJ whole genome shotgun (WGS) entry which is preliminary data.</text>
</comment>
<accession>F3KZ08</accession>
<dbReference type="InterPro" id="IPR001126">
    <property type="entry name" value="UmuC"/>
</dbReference>
<feature type="site" description="Substrate discrimination" evidence="16">
    <location>
        <position position="5"/>
    </location>
</feature>
<organism evidence="17 18">
    <name type="scientific">Aequoribacter fuscus</name>
    <dbReference type="NCBI Taxonomy" id="2518989"/>
    <lineage>
        <taxon>Bacteria</taxon>
        <taxon>Pseudomonadati</taxon>
        <taxon>Pseudomonadota</taxon>
        <taxon>Gammaproteobacteria</taxon>
        <taxon>Cellvibrionales</taxon>
        <taxon>Halieaceae</taxon>
        <taxon>Aequoribacter</taxon>
    </lineage>
</organism>
<evidence type="ECO:0000256" key="7">
    <source>
        <dbReference type="ARBA" id="ARBA00022695"/>
    </source>
</evidence>
<dbReference type="HAMAP" id="MF_01113">
    <property type="entry name" value="DNApol_IV"/>
    <property type="match status" value="1"/>
</dbReference>
<dbReference type="Proteomes" id="UP000005615">
    <property type="component" value="Unassembled WGS sequence"/>
</dbReference>
<dbReference type="eggNOG" id="COG0389">
    <property type="taxonomic scope" value="Bacteria"/>
</dbReference>
<dbReference type="PANTHER" id="PTHR11076">
    <property type="entry name" value="DNA REPAIR POLYMERASE UMUC / TRANSFERASE FAMILY MEMBER"/>
    <property type="match status" value="1"/>
</dbReference>
<dbReference type="OrthoDB" id="9808813at2"/>
<dbReference type="EC" id="2.7.7.7" evidence="16"/>
<evidence type="ECO:0000256" key="10">
    <source>
        <dbReference type="ARBA" id="ARBA00022763"/>
    </source>
</evidence>
<dbReference type="GO" id="GO:0006281">
    <property type="term" value="P:DNA repair"/>
    <property type="evidence" value="ECO:0007669"/>
    <property type="project" value="UniProtKB-UniRule"/>
</dbReference>
<dbReference type="STRING" id="2518989.IMCC3088_2854"/>
<comment type="cofactor">
    <cofactor evidence="16">
        <name>Mg(2+)</name>
        <dbReference type="ChEBI" id="CHEBI:18420"/>
    </cofactor>
    <text evidence="16">Binds 2 magnesium ions per subunit.</text>
</comment>
<evidence type="ECO:0000313" key="17">
    <source>
        <dbReference type="EMBL" id="EGG30686.1"/>
    </source>
</evidence>
<keyword evidence="12 16" id="KW-0239">DNA-directed DNA polymerase</keyword>
<feature type="active site" evidence="16">
    <location>
        <position position="95"/>
    </location>
</feature>
<dbReference type="Gene3D" id="1.10.150.20">
    <property type="entry name" value="5' to 3' exonuclease, C-terminal subdomain"/>
    <property type="match status" value="1"/>
</dbReference>
<keyword evidence="5 16" id="KW-0963">Cytoplasm</keyword>
<keyword evidence="11 16" id="KW-0460">Magnesium</keyword>
<keyword evidence="9 16" id="KW-0479">Metal-binding</keyword>
<dbReference type="GO" id="GO:0003887">
    <property type="term" value="F:DNA-directed DNA polymerase activity"/>
    <property type="evidence" value="ECO:0007669"/>
    <property type="project" value="UniProtKB-UniRule"/>
</dbReference>
<dbReference type="NCBIfam" id="NF002677">
    <property type="entry name" value="PRK02406.1"/>
    <property type="match status" value="1"/>
</dbReference>
<dbReference type="InterPro" id="IPR043128">
    <property type="entry name" value="Rev_trsase/Diguanyl_cyclase"/>
</dbReference>
<dbReference type="SUPFAM" id="SSF100879">
    <property type="entry name" value="Lesion bypass DNA polymerase (Y-family), little finger domain"/>
    <property type="match status" value="1"/>
</dbReference>
<sequence length="361" mass="39790">MDAFYASVEQRDNPELRGKPIAVGGARLRGVVAAASYEARKFGVKSAMPSVTAQRLCPDLIFVKARFDVYRSVSAQIREIFSRYTDVIEPLSLDEAYLDVTQDKRGVGSAVKIAHMIRKSIYEELNLTASAGISYNKFIAKIASDQNKPNGQCVVLPDEGEAFVGQLPVRRFYGVGPKTAEKMARLNLQTGADIRACSLAFLAENFGSSADYLYKASRGVDHRPVRPNRIRKSVGAERTYPEDLSQLESLREAVVSIAEEVWVRSQKNGCQGKTATLKIKFNDFQQITRAMSLDHLFGSEAELREVLLGLLQKEWPLRRPVRLVGAQLSGLVHQARQVAASGADAVSDALVAHPTQYPLGF</sequence>
<proteinExistence type="inferred from homology"/>
<name>F3KZ08_9GAMM</name>
<dbReference type="InterPro" id="IPR050116">
    <property type="entry name" value="DNA_polymerase-Y"/>
</dbReference>
<dbReference type="FunFam" id="3.30.70.270:FF:000002">
    <property type="entry name" value="DNA polymerase IV"/>
    <property type="match status" value="1"/>
</dbReference>
<keyword evidence="4 16" id="KW-0515">Mutator protein</keyword>
<evidence type="ECO:0000256" key="2">
    <source>
        <dbReference type="ARBA" id="ARBA00010945"/>
    </source>
</evidence>
<evidence type="ECO:0000256" key="8">
    <source>
        <dbReference type="ARBA" id="ARBA00022705"/>
    </source>
</evidence>
<dbReference type="GO" id="GO:0009432">
    <property type="term" value="P:SOS response"/>
    <property type="evidence" value="ECO:0007669"/>
    <property type="project" value="UniProtKB-ARBA"/>
</dbReference>